<evidence type="ECO:0000313" key="20">
    <source>
        <dbReference type="RefSeq" id="XP_032831024.1"/>
    </source>
</evidence>
<dbReference type="GO" id="GO:0004758">
    <property type="term" value="F:serine C-palmitoyltransferase activity"/>
    <property type="evidence" value="ECO:0007669"/>
    <property type="project" value="TreeGrafter"/>
</dbReference>
<keyword evidence="4 16" id="KW-0812">Transmembrane</keyword>
<dbReference type="RefSeq" id="XP_032831023.1">
    <property type="nucleotide sequence ID" value="XM_032975132.1"/>
</dbReference>
<dbReference type="GO" id="GO:0017059">
    <property type="term" value="C:serine palmitoyltransferase complex"/>
    <property type="evidence" value="ECO:0007669"/>
    <property type="project" value="TreeGrafter"/>
</dbReference>
<evidence type="ECO:0000256" key="10">
    <source>
        <dbReference type="ARBA" id="ARBA00038059"/>
    </source>
</evidence>
<evidence type="ECO:0000256" key="14">
    <source>
        <dbReference type="ARBA" id="ARBA00045772"/>
    </source>
</evidence>
<dbReference type="HOGENOM" id="CLU_187811_0_0_1"/>
<dbReference type="PANTHER" id="PTHR28612:SF1">
    <property type="entry name" value="SERINE PALMITOYLTRANSFERASE SMALL SUBUNIT B"/>
    <property type="match status" value="1"/>
</dbReference>
<evidence type="ECO:0000313" key="23">
    <source>
        <dbReference type="RefSeq" id="XP_032831027.1"/>
    </source>
</evidence>
<dbReference type="RefSeq" id="XP_032831026.1">
    <property type="nucleotide sequence ID" value="XM_032975135.1"/>
</dbReference>
<evidence type="ECO:0000313" key="17">
    <source>
        <dbReference type="Ensembl" id="ENSPMAP00000006630.1"/>
    </source>
</evidence>
<dbReference type="RefSeq" id="XP_032831028.1">
    <property type="nucleotide sequence ID" value="XM_032975137.1"/>
</dbReference>
<keyword evidence="18" id="KW-1185">Reference proteome</keyword>
<dbReference type="PANTHER" id="PTHR28612">
    <property type="entry name" value="SERINE PALMITOYLTRANSFERASE SMALL SUBUNIT B"/>
    <property type="match status" value="1"/>
</dbReference>
<dbReference type="AlphaFoldDB" id="S4RN44"/>
<evidence type="ECO:0000256" key="15">
    <source>
        <dbReference type="ARBA" id="ARBA00046416"/>
    </source>
</evidence>
<evidence type="ECO:0000256" key="8">
    <source>
        <dbReference type="ARBA" id="ARBA00023098"/>
    </source>
</evidence>
<dbReference type="GeneTree" id="ENSGT00390000002766"/>
<dbReference type="RefSeq" id="XP_032831025.1">
    <property type="nucleotide sequence ID" value="XM_032975134.1"/>
</dbReference>
<dbReference type="RefSeq" id="XP_032831024.1">
    <property type="nucleotide sequence ID" value="XM_032975133.1"/>
</dbReference>
<comment type="subunit">
    <text evidence="15">Component of the serine palmitoyltransferase (SPT) complex, which is composed of SPTLC1, SPTLC2 or SPTLC3 and SPTSSA or SPTSSB. The heterodimer consisting of SPTLC1 and SPTLC2/SPTLC3 forms the catalytic core of the enzyme, while SPTSSA or SPTSSB subunits determine substrate specificity. SPT also interacts with ORMDL proteins, especially ORMDL3, which negatively regulate SPT activity in the presence of ceramides.</text>
</comment>
<dbReference type="GeneID" id="116954546"/>
<evidence type="ECO:0000256" key="9">
    <source>
        <dbReference type="ARBA" id="ARBA00023136"/>
    </source>
</evidence>
<evidence type="ECO:0000256" key="13">
    <source>
        <dbReference type="ARBA" id="ARBA00042334"/>
    </source>
</evidence>
<comment type="similarity">
    <text evidence="10">Belongs to the SPTSS family. SPTSSB subfamily.</text>
</comment>
<dbReference type="OMA" id="WEFFSEI"/>
<dbReference type="Proteomes" id="UP001318040">
    <property type="component" value="Chromosome 55"/>
</dbReference>
<comment type="pathway">
    <text evidence="2">Lipid metabolism; sphingolipid metabolism.</text>
</comment>
<keyword evidence="7 16" id="KW-1133">Transmembrane helix</keyword>
<evidence type="ECO:0000313" key="19">
    <source>
        <dbReference type="RefSeq" id="XP_032831023.1"/>
    </source>
</evidence>
<reference evidence="17" key="2">
    <citation type="submission" date="2025-05" db="UniProtKB">
        <authorList>
            <consortium name="Ensembl"/>
        </authorList>
    </citation>
    <scope>IDENTIFICATION</scope>
</reference>
<comment type="subcellular location">
    <subcellularLocation>
        <location evidence="1">Endoplasmic reticulum membrane</location>
        <topology evidence="1">Multi-pass membrane protein</topology>
    </subcellularLocation>
</comment>
<evidence type="ECO:0000256" key="2">
    <source>
        <dbReference type="ARBA" id="ARBA00004760"/>
    </source>
</evidence>
<dbReference type="STRING" id="7757.ENSPMAP00000006630"/>
<sequence>MAPPAHRRGIKEYLCWLRYQYLLVTCCYVMEPWERTVFNTIFLSVMAMVAYTTYAFVPMHLRFAASLLCSILGSESPGGGTHASQMEGGIV</sequence>
<dbReference type="RefSeq" id="XP_032831027.1">
    <property type="nucleotide sequence ID" value="XM_032975136.1"/>
</dbReference>
<keyword evidence="8" id="KW-0443">Lipid metabolism</keyword>
<evidence type="ECO:0000256" key="4">
    <source>
        <dbReference type="ARBA" id="ARBA00022692"/>
    </source>
</evidence>
<comment type="pathway">
    <text evidence="3">Sphingolipid metabolism.</text>
</comment>
<accession>S4RN44</accession>
<comment type="function">
    <text evidence="14">Component of the serine palmitoyltransferase multisubunit enzyme (SPT) that catalyzes the initial and rate-limiting step in sphingolipid biosynthesis by condensing L-serine and activated acyl-CoA (most commonly palmitoyl-CoA) to form long-chain bases. The SPT complex is composed of SPTLC1, SPTLC2 or SPTLC3 and SPTSSA or SPTSSB. Within this complex, the heterodimer consisting of SPTLC1 and SPTLC2/SPTLC3 forms the catalytic core. Within the SPT complex, SPTSSB stimulates the catalytic activity and plays a role in substrate specificity. SPT complexes with this subunit showing a preference for longer acyl-CoAs. The SPTLC1-SPTLC2-SPTSSB complex shows a strong preference for C18-CoA substrate, while the SPTLC1-SPTLC3-SPTSSB isozyme displays an ability to use a broader range of acyl-CoAs, without apparent preference.</text>
</comment>
<dbReference type="GO" id="GO:0007029">
    <property type="term" value="P:endoplasmic reticulum organization"/>
    <property type="evidence" value="ECO:0007669"/>
    <property type="project" value="TreeGrafter"/>
</dbReference>
<evidence type="ECO:0000256" key="7">
    <source>
        <dbReference type="ARBA" id="ARBA00022989"/>
    </source>
</evidence>
<evidence type="ECO:0000256" key="3">
    <source>
        <dbReference type="ARBA" id="ARBA00004991"/>
    </source>
</evidence>
<evidence type="ECO:0000256" key="12">
    <source>
        <dbReference type="ARBA" id="ARBA00041982"/>
    </source>
</evidence>
<organism evidence="17">
    <name type="scientific">Petromyzon marinus</name>
    <name type="common">Sea lamprey</name>
    <dbReference type="NCBI Taxonomy" id="7757"/>
    <lineage>
        <taxon>Eukaryota</taxon>
        <taxon>Metazoa</taxon>
        <taxon>Chordata</taxon>
        <taxon>Craniata</taxon>
        <taxon>Vertebrata</taxon>
        <taxon>Cyclostomata</taxon>
        <taxon>Hyperoartia</taxon>
        <taxon>Petromyzontiformes</taxon>
        <taxon>Petromyzontidae</taxon>
        <taxon>Petromyzon</taxon>
    </lineage>
</organism>
<proteinExistence type="inferred from homology"/>
<name>S4RN44_PETMA</name>
<gene>
    <name evidence="17 19 20 21 22 23 24" type="primary">LOC116954546</name>
</gene>
<evidence type="ECO:0000313" key="22">
    <source>
        <dbReference type="RefSeq" id="XP_032831026.1"/>
    </source>
</evidence>
<dbReference type="OrthoDB" id="202672at2759"/>
<feature type="transmembrane region" description="Helical" evidence="16">
    <location>
        <begin position="37"/>
        <end position="57"/>
    </location>
</feature>
<dbReference type="GO" id="GO:0046513">
    <property type="term" value="P:ceramide biosynthetic process"/>
    <property type="evidence" value="ECO:0007669"/>
    <property type="project" value="TreeGrafter"/>
</dbReference>
<keyword evidence="9 16" id="KW-0472">Membrane</keyword>
<dbReference type="Pfam" id="PF11779">
    <property type="entry name" value="SPT_ssu-like"/>
    <property type="match status" value="1"/>
</dbReference>
<reference evidence="19 20" key="1">
    <citation type="submission" date="2025-04" db="UniProtKB">
        <authorList>
            <consortium name="RefSeq"/>
        </authorList>
    </citation>
    <scope>IDENTIFICATION</scope>
    <source>
        <tissue evidence="19 20">Sperm</tissue>
    </source>
</reference>
<protein>
    <recommendedName>
        <fullName evidence="11">Serine palmitoyltransferase small subunit B</fullName>
    </recommendedName>
    <alternativeName>
        <fullName evidence="13">Protein ADMP</fullName>
    </alternativeName>
    <alternativeName>
        <fullName evidence="12">Small subunit of serine palmitoyltransferase B</fullName>
    </alternativeName>
</protein>
<evidence type="ECO:0000313" key="21">
    <source>
        <dbReference type="RefSeq" id="XP_032831025.1"/>
    </source>
</evidence>
<dbReference type="GO" id="GO:0005789">
    <property type="term" value="C:endoplasmic reticulum membrane"/>
    <property type="evidence" value="ECO:0007669"/>
    <property type="project" value="UniProtKB-SubCell"/>
</dbReference>
<dbReference type="KEGG" id="pmrn:116954546"/>
<keyword evidence="6" id="KW-0746">Sphingolipid metabolism</keyword>
<evidence type="ECO:0000256" key="6">
    <source>
        <dbReference type="ARBA" id="ARBA00022919"/>
    </source>
</evidence>
<evidence type="ECO:0000256" key="11">
    <source>
        <dbReference type="ARBA" id="ARBA00041140"/>
    </source>
</evidence>
<dbReference type="UniPathway" id="UPA00222"/>
<keyword evidence="5" id="KW-0256">Endoplasmic reticulum</keyword>
<evidence type="ECO:0000256" key="16">
    <source>
        <dbReference type="SAM" id="Phobius"/>
    </source>
</evidence>
<dbReference type="Ensembl" id="ENSPMAT00000006660.1">
    <property type="protein sequence ID" value="ENSPMAP00000006630.1"/>
    <property type="gene ID" value="ENSPMAG00000006019.1"/>
</dbReference>
<evidence type="ECO:0000313" key="18">
    <source>
        <dbReference type="Proteomes" id="UP001318040"/>
    </source>
</evidence>
<evidence type="ECO:0000256" key="5">
    <source>
        <dbReference type="ARBA" id="ARBA00022824"/>
    </source>
</evidence>
<evidence type="ECO:0000256" key="1">
    <source>
        <dbReference type="ARBA" id="ARBA00004477"/>
    </source>
</evidence>
<evidence type="ECO:0000313" key="24">
    <source>
        <dbReference type="RefSeq" id="XP_032831028.1"/>
    </source>
</evidence>
<dbReference type="InterPro" id="IPR024512">
    <property type="entry name" value="Ser_palmitoyltrfase_ssu-like"/>
</dbReference>